<name>A0AAV7EG09_ARIFI</name>
<dbReference type="EMBL" id="JAINDJ010000005">
    <property type="protein sequence ID" value="KAG9446642.1"/>
    <property type="molecule type" value="Genomic_DNA"/>
</dbReference>
<evidence type="ECO:0000313" key="2">
    <source>
        <dbReference type="Proteomes" id="UP000825729"/>
    </source>
</evidence>
<sequence length="110" mass="12587">MWGMTVYKDLPLAEIKLSKIIIESQNRQAESHLEGVSRLVTTIWTFLVENTLRKGILKKFRRRGEELEKQGRIVVKSFESSRSITPIYPGKGPNALKANCFGHKRVMTKA</sequence>
<organism evidence="1 2">
    <name type="scientific">Aristolochia fimbriata</name>
    <name type="common">White veined hardy Dutchman's pipe vine</name>
    <dbReference type="NCBI Taxonomy" id="158543"/>
    <lineage>
        <taxon>Eukaryota</taxon>
        <taxon>Viridiplantae</taxon>
        <taxon>Streptophyta</taxon>
        <taxon>Embryophyta</taxon>
        <taxon>Tracheophyta</taxon>
        <taxon>Spermatophyta</taxon>
        <taxon>Magnoliopsida</taxon>
        <taxon>Magnoliidae</taxon>
        <taxon>Piperales</taxon>
        <taxon>Aristolochiaceae</taxon>
        <taxon>Aristolochia</taxon>
    </lineage>
</organism>
<keyword evidence="2" id="KW-1185">Reference proteome</keyword>
<evidence type="ECO:0000313" key="1">
    <source>
        <dbReference type="EMBL" id="KAG9446642.1"/>
    </source>
</evidence>
<comment type="caution">
    <text evidence="1">The sequence shown here is derived from an EMBL/GenBank/DDBJ whole genome shotgun (WGS) entry which is preliminary data.</text>
</comment>
<protein>
    <submittedName>
        <fullName evidence="1">Uncharacterized protein</fullName>
    </submittedName>
</protein>
<proteinExistence type="predicted"/>
<reference evidence="1 2" key="1">
    <citation type="submission" date="2021-07" db="EMBL/GenBank/DDBJ databases">
        <title>The Aristolochia fimbriata genome: insights into angiosperm evolution, floral development and chemical biosynthesis.</title>
        <authorList>
            <person name="Jiao Y."/>
        </authorList>
    </citation>
    <scope>NUCLEOTIDE SEQUENCE [LARGE SCALE GENOMIC DNA]</scope>
    <source>
        <strain evidence="1">IBCAS-2021</strain>
        <tissue evidence="1">Leaf</tissue>
    </source>
</reference>
<accession>A0AAV7EG09</accession>
<gene>
    <name evidence="1" type="ORF">H6P81_012770</name>
</gene>
<dbReference type="Proteomes" id="UP000825729">
    <property type="component" value="Unassembled WGS sequence"/>
</dbReference>
<dbReference type="AlphaFoldDB" id="A0AAV7EG09"/>